<dbReference type="EMBL" id="CABFJX010000407">
    <property type="protein sequence ID" value="VTT81341.1"/>
    <property type="molecule type" value="Genomic_DNA"/>
</dbReference>
<gene>
    <name evidence="2" type="ORF">C2S_2678</name>
</gene>
<feature type="transmembrane region" description="Helical" evidence="1">
    <location>
        <begin position="6"/>
        <end position="26"/>
    </location>
</feature>
<feature type="transmembrane region" description="Helical" evidence="1">
    <location>
        <begin position="47"/>
        <end position="66"/>
    </location>
</feature>
<organism evidence="2 3">
    <name type="scientific">Fusarium fujikuroi</name>
    <name type="common">Bakanae and foot rot disease fungus</name>
    <name type="synonym">Gibberella fujikuroi</name>
    <dbReference type="NCBI Taxonomy" id="5127"/>
    <lineage>
        <taxon>Eukaryota</taxon>
        <taxon>Fungi</taxon>
        <taxon>Dikarya</taxon>
        <taxon>Ascomycota</taxon>
        <taxon>Pezizomycotina</taxon>
        <taxon>Sordariomycetes</taxon>
        <taxon>Hypocreomycetidae</taxon>
        <taxon>Hypocreales</taxon>
        <taxon>Nectriaceae</taxon>
        <taxon>Fusarium</taxon>
        <taxon>Fusarium fujikuroi species complex</taxon>
    </lineage>
</organism>
<dbReference type="OrthoDB" id="5040900at2759"/>
<evidence type="ECO:0000313" key="3">
    <source>
        <dbReference type="Proteomes" id="UP000760494"/>
    </source>
</evidence>
<keyword evidence="1" id="KW-0812">Transmembrane</keyword>
<keyword evidence="1" id="KW-0472">Membrane</keyword>
<reference evidence="2" key="1">
    <citation type="submission" date="2019-05" db="EMBL/GenBank/DDBJ databases">
        <authorList>
            <person name="Piombo E."/>
        </authorList>
    </citation>
    <scope>NUCLEOTIDE SEQUENCE</scope>
    <source>
        <strain evidence="2">C2S</strain>
    </source>
</reference>
<sequence>MYVIYTLWALSAIPYGCILKMFTGPMPAAPSHLSLFRRLEYYLYHHVYRQTLLAVSVFAMFGYLLIAIEEGLHGRLFKDNQLFLDFLTSMATIAVACLFGTVYGRRASPEAEAQVVEETNDLYLTVVQYYWY</sequence>
<dbReference type="AlphaFoldDB" id="A0A2H3S1B7"/>
<accession>A0A2H3S1B7</accession>
<evidence type="ECO:0000313" key="2">
    <source>
        <dbReference type="EMBL" id="VTT81341.1"/>
    </source>
</evidence>
<dbReference type="Proteomes" id="UP000760494">
    <property type="component" value="Unassembled WGS sequence"/>
</dbReference>
<evidence type="ECO:0000256" key="1">
    <source>
        <dbReference type="SAM" id="Phobius"/>
    </source>
</evidence>
<name>A0A2H3S1B7_FUSFU</name>
<feature type="transmembrane region" description="Helical" evidence="1">
    <location>
        <begin position="86"/>
        <end position="104"/>
    </location>
</feature>
<keyword evidence="1" id="KW-1133">Transmembrane helix</keyword>
<proteinExistence type="predicted"/>
<comment type="caution">
    <text evidence="2">The sequence shown here is derived from an EMBL/GenBank/DDBJ whole genome shotgun (WGS) entry which is preliminary data.</text>
</comment>
<protein>
    <submittedName>
        <fullName evidence="2">Uncharacterized protein</fullName>
    </submittedName>
</protein>